<dbReference type="InterPro" id="IPR036736">
    <property type="entry name" value="ACP-like_sf"/>
</dbReference>
<feature type="domain" description="Carrier" evidence="1">
    <location>
        <begin position="1"/>
        <end position="77"/>
    </location>
</feature>
<keyword evidence="3" id="KW-1185">Reference proteome</keyword>
<dbReference type="Proteomes" id="UP000649573">
    <property type="component" value="Unassembled WGS sequence"/>
</dbReference>
<dbReference type="Gene3D" id="1.10.1200.10">
    <property type="entry name" value="ACP-like"/>
    <property type="match status" value="1"/>
</dbReference>
<organism evidence="2 3">
    <name type="scientific">Lentzea flava</name>
    <dbReference type="NCBI Taxonomy" id="103732"/>
    <lineage>
        <taxon>Bacteria</taxon>
        <taxon>Bacillati</taxon>
        <taxon>Actinomycetota</taxon>
        <taxon>Actinomycetes</taxon>
        <taxon>Pseudonocardiales</taxon>
        <taxon>Pseudonocardiaceae</taxon>
        <taxon>Lentzea</taxon>
    </lineage>
</organism>
<evidence type="ECO:0000313" key="2">
    <source>
        <dbReference type="EMBL" id="GGU27454.1"/>
    </source>
</evidence>
<dbReference type="EMBL" id="BMRE01000005">
    <property type="protein sequence ID" value="GGU27454.1"/>
    <property type="molecule type" value="Genomic_DNA"/>
</dbReference>
<reference evidence="3" key="1">
    <citation type="journal article" date="2019" name="Int. J. Syst. Evol. Microbiol.">
        <title>The Global Catalogue of Microorganisms (GCM) 10K type strain sequencing project: providing services to taxonomists for standard genome sequencing and annotation.</title>
        <authorList>
            <consortium name="The Broad Institute Genomics Platform"/>
            <consortium name="The Broad Institute Genome Sequencing Center for Infectious Disease"/>
            <person name="Wu L."/>
            <person name="Ma J."/>
        </authorList>
    </citation>
    <scope>NUCLEOTIDE SEQUENCE [LARGE SCALE GENOMIC DNA]</scope>
    <source>
        <strain evidence="3">JCM 3296</strain>
    </source>
</reference>
<dbReference type="Pfam" id="PF00550">
    <property type="entry name" value="PP-binding"/>
    <property type="match status" value="1"/>
</dbReference>
<protein>
    <recommendedName>
        <fullName evidence="1">Carrier domain-containing protein</fullName>
    </recommendedName>
</protein>
<sequence>MSDVLTDLVGLVAEVSRTRPHEVTGASRFEQLAEWGSMAALRLLAEVEPRWNVRLDLRRYLATETVAELADVIAQERLRSA</sequence>
<gene>
    <name evidence="2" type="ORF">GCM10010178_19580</name>
</gene>
<proteinExistence type="predicted"/>
<name>A0ABQ2UEJ8_9PSEU</name>
<accession>A0ABQ2UEJ8</accession>
<evidence type="ECO:0000259" key="1">
    <source>
        <dbReference type="PROSITE" id="PS50075"/>
    </source>
</evidence>
<dbReference type="SUPFAM" id="SSF47336">
    <property type="entry name" value="ACP-like"/>
    <property type="match status" value="1"/>
</dbReference>
<dbReference type="PROSITE" id="PS50075">
    <property type="entry name" value="CARRIER"/>
    <property type="match status" value="1"/>
</dbReference>
<comment type="caution">
    <text evidence="2">The sequence shown here is derived from an EMBL/GenBank/DDBJ whole genome shotgun (WGS) entry which is preliminary data.</text>
</comment>
<dbReference type="RefSeq" id="WP_189253286.1">
    <property type="nucleotide sequence ID" value="NZ_BMRE01000005.1"/>
</dbReference>
<evidence type="ECO:0000313" key="3">
    <source>
        <dbReference type="Proteomes" id="UP000649573"/>
    </source>
</evidence>
<dbReference type="InterPro" id="IPR009081">
    <property type="entry name" value="PP-bd_ACP"/>
</dbReference>